<dbReference type="InterPro" id="IPR020904">
    <property type="entry name" value="Sc_DH/Rdtase_CS"/>
</dbReference>
<evidence type="ECO:0000256" key="3">
    <source>
        <dbReference type="RuleBase" id="RU000363"/>
    </source>
</evidence>
<evidence type="ECO:0000256" key="1">
    <source>
        <dbReference type="ARBA" id="ARBA00006484"/>
    </source>
</evidence>
<dbReference type="EMBL" id="NCVA01000040">
    <property type="protein sequence ID" value="ORO83051.1"/>
    <property type="molecule type" value="Genomic_DNA"/>
</dbReference>
<gene>
    <name evidence="4" type="ORF">B7705_06615</name>
</gene>
<proteinExistence type="inferred from homology"/>
<evidence type="ECO:0000313" key="4">
    <source>
        <dbReference type="EMBL" id="ORO83051.1"/>
    </source>
</evidence>
<dbReference type="PROSITE" id="PS00061">
    <property type="entry name" value="ADH_SHORT"/>
    <property type="match status" value="1"/>
</dbReference>
<dbReference type="InterPro" id="IPR036291">
    <property type="entry name" value="NAD(P)-bd_dom_sf"/>
</dbReference>
<protein>
    <submittedName>
        <fullName evidence="4">NAD(P)-dependent oxidoreductase</fullName>
    </submittedName>
</protein>
<dbReference type="AlphaFoldDB" id="A0A1X1JA10"/>
<dbReference type="FunFam" id="3.40.50.720:FF:000047">
    <property type="entry name" value="NADP-dependent L-serine/L-allo-threonine dehydrogenase"/>
    <property type="match status" value="1"/>
</dbReference>
<dbReference type="SUPFAM" id="SSF51735">
    <property type="entry name" value="NAD(P)-binding Rossmann-fold domains"/>
    <property type="match status" value="2"/>
</dbReference>
<dbReference type="PRINTS" id="PR00080">
    <property type="entry name" value="SDRFAMILY"/>
</dbReference>
<name>A0A1X1JA10_STROR</name>
<dbReference type="Pfam" id="PF00106">
    <property type="entry name" value="adh_short"/>
    <property type="match status" value="2"/>
</dbReference>
<dbReference type="GO" id="GO:0016616">
    <property type="term" value="F:oxidoreductase activity, acting on the CH-OH group of donors, NAD or NADP as acceptor"/>
    <property type="evidence" value="ECO:0007669"/>
    <property type="project" value="UniProtKB-ARBA"/>
</dbReference>
<dbReference type="PANTHER" id="PTHR42901">
    <property type="entry name" value="ALCOHOL DEHYDROGENASE"/>
    <property type="match status" value="1"/>
</dbReference>
<reference evidence="4 5" key="1">
    <citation type="journal article" date="2016" name="Eur. J. Clin. Microbiol. Infect. Dis.">
        <title>Whole genome sequencing as a tool for phylogenetic analysis of clinical strains of Mitis group streptococci.</title>
        <authorList>
            <person name="Rasmussen L.H."/>
            <person name="Dargis R."/>
            <person name="Hojholt K."/>
            <person name="Christensen J.J."/>
            <person name="Skovgaard O."/>
            <person name="Justesen U.S."/>
            <person name="Rosenvinge F.S."/>
            <person name="Moser C."/>
            <person name="Lukjancenko O."/>
            <person name="Rasmussen S."/>
            <person name="Nielsen X.C."/>
        </authorList>
    </citation>
    <scope>NUCLEOTIDE SEQUENCE [LARGE SCALE GENOMIC DNA]</scope>
    <source>
        <strain evidence="4 5">RH_13585_10</strain>
    </source>
</reference>
<comment type="caution">
    <text evidence="4">The sequence shown here is derived from an EMBL/GenBank/DDBJ whole genome shotgun (WGS) entry which is preliminary data.</text>
</comment>
<dbReference type="PANTHER" id="PTHR42901:SF1">
    <property type="entry name" value="ALCOHOL DEHYDROGENASE"/>
    <property type="match status" value="1"/>
</dbReference>
<accession>A0A1X1JA10</accession>
<dbReference type="Proteomes" id="UP000193064">
    <property type="component" value="Unassembled WGS sequence"/>
</dbReference>
<organism evidence="4 5">
    <name type="scientific">Streptococcus oralis subsp. dentisani</name>
    <dbReference type="NCBI Taxonomy" id="1458253"/>
    <lineage>
        <taxon>Bacteria</taxon>
        <taxon>Bacillati</taxon>
        <taxon>Bacillota</taxon>
        <taxon>Bacilli</taxon>
        <taxon>Lactobacillales</taxon>
        <taxon>Streptococcaceae</taxon>
        <taxon>Streptococcus</taxon>
    </lineage>
</organism>
<evidence type="ECO:0000256" key="2">
    <source>
        <dbReference type="ARBA" id="ARBA00023002"/>
    </source>
</evidence>
<evidence type="ECO:0000313" key="5">
    <source>
        <dbReference type="Proteomes" id="UP000193064"/>
    </source>
</evidence>
<dbReference type="InterPro" id="IPR002347">
    <property type="entry name" value="SDR_fam"/>
</dbReference>
<comment type="similarity">
    <text evidence="1 3">Belongs to the short-chain dehydrogenases/reductases (SDR) family.</text>
</comment>
<sequence length="304" mass="33113">MAKNVVITGATSGIGEAIARAYLEQGENVVLTGRRTDRLEALKSEFAVTYPNQTVWTFPLDVTDMAMVKTVCFDILETIRQIDILVNNAGLALGLAPYQDYEELDMLTIALDVTDMTMVKTVCSDILETIGQIDILVNNAGLALGLAPYQDYEELDMLTMLDTNVKGLMAVTRCFLPSMVVANQGHIINMGSTAGIYAYAGAAVYSATKAAVKTFSDGLRIDTIATDIKVTTIQPGIVETDFSTVRFHGDKERAEAVYQGIEALQAQDIADTVVYVTSQPRRVQITDMTIMANQQATGFMVHKK</sequence>
<keyword evidence="2" id="KW-0560">Oxidoreductase</keyword>
<dbReference type="Gene3D" id="3.40.50.720">
    <property type="entry name" value="NAD(P)-binding Rossmann-like Domain"/>
    <property type="match status" value="2"/>
</dbReference>
<dbReference type="PRINTS" id="PR00081">
    <property type="entry name" value="GDHRDH"/>
</dbReference>